<reference evidence="2" key="1">
    <citation type="submission" date="2023-10" db="EMBL/GenBank/DDBJ databases">
        <authorList>
            <person name="Chen Y."/>
            <person name="Shah S."/>
            <person name="Dougan E. K."/>
            <person name="Thang M."/>
            <person name="Chan C."/>
        </authorList>
    </citation>
    <scope>NUCLEOTIDE SEQUENCE [LARGE SCALE GENOMIC DNA]</scope>
</reference>
<accession>A0ABN9RJ47</accession>
<gene>
    <name evidence="2" type="ORF">PCOR1329_LOCUS20818</name>
</gene>
<comment type="caution">
    <text evidence="2">The sequence shown here is derived from an EMBL/GenBank/DDBJ whole genome shotgun (WGS) entry which is preliminary data.</text>
</comment>
<sequence length="301" mass="32823">MAPAITSFASSYDRPLSTPGCGAGFGAQDRGGLRRVQSAPVLFPEPVVLCPVCPALAWADMLELDFLLPDDSPSSSSDDGLSAVLAGLDVGRPSTIGSRQHSPVAVCTPLGLPFESPFDALPLKVLATSDRAVNCTRTPLSTKARPFVAAGAAAAETLLQRGPDGGFAKKYDFVYIPTDFETTRTRGFSFVNLTSPSHVKPFFETFDGFFDWQCQACRKECQVCRSETQTLQSNILRYKDSTIMDPSVPDEYKPIILKDGVRIQFPQPTRECRKIGKSFGTRKGCRRTMNVAFRATRDLCM</sequence>
<dbReference type="Pfam" id="PF04059">
    <property type="entry name" value="RRM_2"/>
    <property type="match status" value="1"/>
</dbReference>
<keyword evidence="3" id="KW-1185">Reference proteome</keyword>
<dbReference type="InterPro" id="IPR007201">
    <property type="entry name" value="Mei2-like_Rrm_C"/>
</dbReference>
<organism evidence="2 3">
    <name type="scientific">Prorocentrum cordatum</name>
    <dbReference type="NCBI Taxonomy" id="2364126"/>
    <lineage>
        <taxon>Eukaryota</taxon>
        <taxon>Sar</taxon>
        <taxon>Alveolata</taxon>
        <taxon>Dinophyceae</taxon>
        <taxon>Prorocentrales</taxon>
        <taxon>Prorocentraceae</taxon>
        <taxon>Prorocentrum</taxon>
    </lineage>
</organism>
<feature type="domain" description="Mei2-like C-terminal RNA recognition motif" evidence="1">
    <location>
        <begin position="168"/>
        <end position="231"/>
    </location>
</feature>
<evidence type="ECO:0000313" key="2">
    <source>
        <dbReference type="EMBL" id="CAK0818609.1"/>
    </source>
</evidence>
<proteinExistence type="predicted"/>
<dbReference type="EMBL" id="CAUYUJ010006773">
    <property type="protein sequence ID" value="CAK0818609.1"/>
    <property type="molecule type" value="Genomic_DNA"/>
</dbReference>
<protein>
    <recommendedName>
        <fullName evidence="1">Mei2-like C-terminal RNA recognition motif domain-containing protein</fullName>
    </recommendedName>
</protein>
<evidence type="ECO:0000259" key="1">
    <source>
        <dbReference type="Pfam" id="PF04059"/>
    </source>
</evidence>
<evidence type="ECO:0000313" key="3">
    <source>
        <dbReference type="Proteomes" id="UP001189429"/>
    </source>
</evidence>
<name>A0ABN9RJ47_9DINO</name>
<dbReference type="Proteomes" id="UP001189429">
    <property type="component" value="Unassembled WGS sequence"/>
</dbReference>